<accession>A0AAD8A5P5</accession>
<sequence length="181" mass="21059">MKSATDDTFYQKIQSRKEVRDNQLEEMHKEDDSSAVEQLVTSIGEEQETLDELQHQSHPTVDSTGAKQNSMNIHFSTVQLACKSQTIEKETKEDECMKSINWKVDNIIDFLQNKLVIIIDERIKDNQYTNGEPSRRHTAKIRRTTDVPQYKKLSIVTIMEAEPRIRMQGKMMKESSPEKQK</sequence>
<comment type="caution">
    <text evidence="2">The sequence shown here is derived from an EMBL/GenBank/DDBJ whole genome shotgun (WGS) entry which is preliminary data.</text>
</comment>
<feature type="region of interest" description="Disordered" evidence="1">
    <location>
        <begin position="1"/>
        <end position="36"/>
    </location>
</feature>
<gene>
    <name evidence="2" type="ORF">L9F63_015399</name>
</gene>
<dbReference type="AlphaFoldDB" id="A0AAD8A5P5"/>
<evidence type="ECO:0000256" key="1">
    <source>
        <dbReference type="SAM" id="MobiDB-lite"/>
    </source>
</evidence>
<feature type="compositionally biased region" description="Polar residues" evidence="1">
    <location>
        <begin position="1"/>
        <end position="13"/>
    </location>
</feature>
<dbReference type="Proteomes" id="UP001233999">
    <property type="component" value="Unassembled WGS sequence"/>
</dbReference>
<feature type="compositionally biased region" description="Basic and acidic residues" evidence="1">
    <location>
        <begin position="15"/>
        <end position="32"/>
    </location>
</feature>
<dbReference type="EMBL" id="JASPKZ010003796">
    <property type="protein sequence ID" value="KAJ9592939.1"/>
    <property type="molecule type" value="Genomic_DNA"/>
</dbReference>
<reference evidence="2" key="1">
    <citation type="journal article" date="2023" name="IScience">
        <title>Live-bearing cockroach genome reveals convergent evolutionary mechanisms linked to viviparity in insects and beyond.</title>
        <authorList>
            <person name="Fouks B."/>
            <person name="Harrison M.C."/>
            <person name="Mikhailova A.A."/>
            <person name="Marchal E."/>
            <person name="English S."/>
            <person name="Carruthers M."/>
            <person name="Jennings E.C."/>
            <person name="Chiamaka E.L."/>
            <person name="Frigard R.A."/>
            <person name="Pippel M."/>
            <person name="Attardo G.M."/>
            <person name="Benoit J.B."/>
            <person name="Bornberg-Bauer E."/>
            <person name="Tobe S.S."/>
        </authorList>
    </citation>
    <scope>NUCLEOTIDE SEQUENCE</scope>
    <source>
        <strain evidence="2">Stay&amp;Tobe</strain>
    </source>
</reference>
<evidence type="ECO:0000313" key="3">
    <source>
        <dbReference type="Proteomes" id="UP001233999"/>
    </source>
</evidence>
<organism evidence="2 3">
    <name type="scientific">Diploptera punctata</name>
    <name type="common">Pacific beetle cockroach</name>
    <dbReference type="NCBI Taxonomy" id="6984"/>
    <lineage>
        <taxon>Eukaryota</taxon>
        <taxon>Metazoa</taxon>
        <taxon>Ecdysozoa</taxon>
        <taxon>Arthropoda</taxon>
        <taxon>Hexapoda</taxon>
        <taxon>Insecta</taxon>
        <taxon>Pterygota</taxon>
        <taxon>Neoptera</taxon>
        <taxon>Polyneoptera</taxon>
        <taxon>Dictyoptera</taxon>
        <taxon>Blattodea</taxon>
        <taxon>Blaberoidea</taxon>
        <taxon>Blaberidae</taxon>
        <taxon>Diplopterinae</taxon>
        <taxon>Diploptera</taxon>
    </lineage>
</organism>
<reference evidence="2" key="2">
    <citation type="submission" date="2023-05" db="EMBL/GenBank/DDBJ databases">
        <authorList>
            <person name="Fouks B."/>
        </authorList>
    </citation>
    <scope>NUCLEOTIDE SEQUENCE</scope>
    <source>
        <strain evidence="2">Stay&amp;Tobe</strain>
        <tissue evidence="2">Testes</tissue>
    </source>
</reference>
<keyword evidence="3" id="KW-1185">Reference proteome</keyword>
<protein>
    <submittedName>
        <fullName evidence="2">Uncharacterized protein</fullName>
    </submittedName>
</protein>
<name>A0AAD8A5P5_DIPPU</name>
<evidence type="ECO:0000313" key="2">
    <source>
        <dbReference type="EMBL" id="KAJ9592939.1"/>
    </source>
</evidence>
<proteinExistence type="predicted"/>